<proteinExistence type="predicted"/>
<dbReference type="PROSITE" id="PS00463">
    <property type="entry name" value="ZN2_CY6_FUNGAL_1"/>
    <property type="match status" value="1"/>
</dbReference>
<dbReference type="InterPro" id="IPR021858">
    <property type="entry name" value="Fun_TF"/>
</dbReference>
<evidence type="ECO:0000256" key="4">
    <source>
        <dbReference type="ARBA" id="ARBA00023242"/>
    </source>
</evidence>
<keyword evidence="4" id="KW-0539">Nucleus</keyword>
<evidence type="ECO:0000259" key="5">
    <source>
        <dbReference type="PROSITE" id="PS50048"/>
    </source>
</evidence>
<accession>A0A0F4YFB7</accession>
<keyword evidence="1" id="KW-0805">Transcription regulation</keyword>
<dbReference type="RefSeq" id="XP_013323451.1">
    <property type="nucleotide sequence ID" value="XM_013467997.1"/>
</dbReference>
<keyword evidence="7" id="KW-1185">Reference proteome</keyword>
<reference evidence="6 7" key="1">
    <citation type="submission" date="2015-04" db="EMBL/GenBank/DDBJ databases">
        <authorList>
            <person name="Heijne W.H."/>
            <person name="Fedorova N.D."/>
            <person name="Nierman W.C."/>
            <person name="Vollebregt A.W."/>
            <person name="Zhao Z."/>
            <person name="Wu L."/>
            <person name="Kumar M."/>
            <person name="Stam H."/>
            <person name="van den Berg M.A."/>
            <person name="Pel H.J."/>
        </authorList>
    </citation>
    <scope>NUCLEOTIDE SEQUENCE [LARGE SCALE GENOMIC DNA]</scope>
    <source>
        <strain evidence="6 7">CBS 393.64</strain>
    </source>
</reference>
<dbReference type="EMBL" id="LASV01000733">
    <property type="protein sequence ID" value="KKA16839.1"/>
    <property type="molecule type" value="Genomic_DNA"/>
</dbReference>
<protein>
    <recommendedName>
        <fullName evidence="5">Zn(2)-C6 fungal-type domain-containing protein</fullName>
    </recommendedName>
</protein>
<name>A0A0F4YFB7_RASE3</name>
<evidence type="ECO:0000313" key="7">
    <source>
        <dbReference type="Proteomes" id="UP000053958"/>
    </source>
</evidence>
<dbReference type="AlphaFoldDB" id="A0A0F4YFB7"/>
<dbReference type="SMART" id="SM00066">
    <property type="entry name" value="GAL4"/>
    <property type="match status" value="1"/>
</dbReference>
<dbReference type="GO" id="GO:0008270">
    <property type="term" value="F:zinc ion binding"/>
    <property type="evidence" value="ECO:0007669"/>
    <property type="project" value="InterPro"/>
</dbReference>
<dbReference type="PROSITE" id="PS50048">
    <property type="entry name" value="ZN2_CY6_FUNGAL_2"/>
    <property type="match status" value="1"/>
</dbReference>
<organism evidence="6 7">
    <name type="scientific">Rasamsonia emersonii (strain ATCC 16479 / CBS 393.64 / IMI 116815)</name>
    <dbReference type="NCBI Taxonomy" id="1408163"/>
    <lineage>
        <taxon>Eukaryota</taxon>
        <taxon>Fungi</taxon>
        <taxon>Dikarya</taxon>
        <taxon>Ascomycota</taxon>
        <taxon>Pezizomycotina</taxon>
        <taxon>Eurotiomycetes</taxon>
        <taxon>Eurotiomycetidae</taxon>
        <taxon>Eurotiales</taxon>
        <taxon>Trichocomaceae</taxon>
        <taxon>Rasamsonia</taxon>
    </lineage>
</organism>
<dbReference type="SUPFAM" id="SSF57701">
    <property type="entry name" value="Zn2/Cys6 DNA-binding domain"/>
    <property type="match status" value="1"/>
</dbReference>
<gene>
    <name evidence="6" type="ORF">T310_9556</name>
</gene>
<dbReference type="PANTHER" id="PTHR38791:SF12">
    <property type="entry name" value="TRANSCRIPTION FACTOR DOMAIN-CONTAINING PROTEIN-RELATED"/>
    <property type="match status" value="1"/>
</dbReference>
<dbReference type="PANTHER" id="PTHR38791">
    <property type="entry name" value="ZN(II)2CYS6 TRANSCRIPTION FACTOR (EUROFUNG)-RELATED-RELATED"/>
    <property type="match status" value="1"/>
</dbReference>
<dbReference type="InterPro" id="IPR053175">
    <property type="entry name" value="DHMBA_Reg_Transcription_Factor"/>
</dbReference>
<dbReference type="InterPro" id="IPR036864">
    <property type="entry name" value="Zn2-C6_fun-type_DNA-bd_sf"/>
</dbReference>
<sequence length="444" mass="49828">MVYNGKPSTGCYLCRRRKIKCDEARPGCRNCFVYGKECPGYRPAIVFQNEPATAHFRRWRSPVRKGSSSFADSTLSENTSLVSRLRYLADATWEDRALCYFFDQYTIPKKSDGALGILESIPALYILCRENEVAGSSSLCLRWAVDAVALSAFAHEANASHLDYQARKRYGMALRGLREALASPTESAKDETLAAILLLAIFEDINVELFDPSDPLQQLMSTVTKISRLVLDAQCPLSAKNVDSAVTRAHFHFRIMHAKTLDSELGRWCRNLPHEWLPRVVYSMPGESLLTYLDVPTGSLWNFYRSARIILQSMIQNMYEMVESLPGEYPEDEVNDVSADVTPSDMIRDLISDICKSIPFTLGDVDMMGNPAQPASNSSGLGERRNNSRLRAIEGYELIWPLWGICTNNHSTPRQKRQARNALQRLGSILGIKLASRLADAIEP</sequence>
<dbReference type="OrthoDB" id="4491390at2759"/>
<dbReference type="Gene3D" id="4.10.240.10">
    <property type="entry name" value="Zn(2)-C6 fungal-type DNA-binding domain"/>
    <property type="match status" value="1"/>
</dbReference>
<dbReference type="Proteomes" id="UP000053958">
    <property type="component" value="Unassembled WGS sequence"/>
</dbReference>
<keyword evidence="3" id="KW-0804">Transcription</keyword>
<evidence type="ECO:0000256" key="1">
    <source>
        <dbReference type="ARBA" id="ARBA00023015"/>
    </source>
</evidence>
<dbReference type="CDD" id="cd00067">
    <property type="entry name" value="GAL4"/>
    <property type="match status" value="1"/>
</dbReference>
<feature type="domain" description="Zn(2)-C6 fungal-type" evidence="5">
    <location>
        <begin position="10"/>
        <end position="38"/>
    </location>
</feature>
<dbReference type="InterPro" id="IPR001138">
    <property type="entry name" value="Zn2Cys6_DnaBD"/>
</dbReference>
<dbReference type="GO" id="GO:0003677">
    <property type="term" value="F:DNA binding"/>
    <property type="evidence" value="ECO:0007669"/>
    <property type="project" value="UniProtKB-KW"/>
</dbReference>
<dbReference type="Pfam" id="PF11951">
    <property type="entry name" value="Fungal_trans_2"/>
    <property type="match status" value="1"/>
</dbReference>
<evidence type="ECO:0000313" key="6">
    <source>
        <dbReference type="EMBL" id="KKA16839.1"/>
    </source>
</evidence>
<evidence type="ECO:0000256" key="2">
    <source>
        <dbReference type="ARBA" id="ARBA00023125"/>
    </source>
</evidence>
<dbReference type="GeneID" id="25321488"/>
<evidence type="ECO:0000256" key="3">
    <source>
        <dbReference type="ARBA" id="ARBA00023163"/>
    </source>
</evidence>
<dbReference type="Pfam" id="PF00172">
    <property type="entry name" value="Zn_clus"/>
    <property type="match status" value="1"/>
</dbReference>
<comment type="caution">
    <text evidence="6">The sequence shown here is derived from an EMBL/GenBank/DDBJ whole genome shotgun (WGS) entry which is preliminary data.</text>
</comment>
<dbReference type="GO" id="GO:0000981">
    <property type="term" value="F:DNA-binding transcription factor activity, RNA polymerase II-specific"/>
    <property type="evidence" value="ECO:0007669"/>
    <property type="project" value="InterPro"/>
</dbReference>
<keyword evidence="2" id="KW-0238">DNA-binding</keyword>